<evidence type="ECO:0000256" key="9">
    <source>
        <dbReference type="ARBA" id="ARBA00022989"/>
    </source>
</evidence>
<organism evidence="15">
    <name type="scientific">Triatoma infestans</name>
    <name type="common">Assassin bug</name>
    <dbReference type="NCBI Taxonomy" id="30076"/>
    <lineage>
        <taxon>Eukaryota</taxon>
        <taxon>Metazoa</taxon>
        <taxon>Ecdysozoa</taxon>
        <taxon>Arthropoda</taxon>
        <taxon>Hexapoda</taxon>
        <taxon>Insecta</taxon>
        <taxon>Pterygota</taxon>
        <taxon>Neoptera</taxon>
        <taxon>Paraneoptera</taxon>
        <taxon>Hemiptera</taxon>
        <taxon>Heteroptera</taxon>
        <taxon>Panheteroptera</taxon>
        <taxon>Cimicomorpha</taxon>
        <taxon>Reduviidae</taxon>
        <taxon>Triatominae</taxon>
        <taxon>Triatoma</taxon>
    </lineage>
</organism>
<dbReference type="AlphaFoldDB" id="A0A161MRE4"/>
<comment type="function">
    <text evidence="11 13">Catalytic subunit of the glycosylphosphatidylinositol-mannosyltransferase I complex which catalyzes the transfer of the first mannose, via an alpha-1,4 bond from a dolichol-phosphate-mannose (Dol-P-Man) to the glucosaminyl acyl phosphatidylinositol (GlcN-(acyl)PI) intermediate to generate alpha-D-Man-(1-&gt;4)-alpha-D-GlcN-(1-&gt;6)-(1-radyl,2-acyl-sn-glycero-3-phospho)-2-acyl-inositol and participates in the sixth step of the glycosylphosphatidylinositol-anchor biosynthesis.</text>
</comment>
<evidence type="ECO:0000256" key="10">
    <source>
        <dbReference type="ARBA" id="ARBA00023136"/>
    </source>
</evidence>
<feature type="transmembrane region" description="Helical" evidence="13">
    <location>
        <begin position="64"/>
        <end position="84"/>
    </location>
</feature>
<reference evidence="15" key="1">
    <citation type="submission" date="2016-04" db="EMBL/GenBank/DDBJ databases">
        <authorList>
            <person name="Calderon-Fernandez G.M.Sr."/>
        </authorList>
    </citation>
    <scope>NUCLEOTIDE SEQUENCE</scope>
    <source>
        <strain evidence="15">Int1</strain>
        <tissue evidence="15">Integument</tissue>
    </source>
</reference>
<evidence type="ECO:0000256" key="14">
    <source>
        <dbReference type="SAM" id="SignalP"/>
    </source>
</evidence>
<evidence type="ECO:0000256" key="8">
    <source>
        <dbReference type="ARBA" id="ARBA00022824"/>
    </source>
</evidence>
<dbReference type="GO" id="GO:1990529">
    <property type="term" value="C:glycosylphosphatidylinositol-mannosyltransferase I complex"/>
    <property type="evidence" value="ECO:0007669"/>
    <property type="project" value="TreeGrafter"/>
</dbReference>
<evidence type="ECO:0000256" key="1">
    <source>
        <dbReference type="ARBA" id="ARBA00004477"/>
    </source>
</evidence>
<keyword evidence="5 13" id="KW-0328">Glycosyltransferase</keyword>
<keyword evidence="6 13" id="KW-0808">Transferase</keyword>
<accession>A0A161MRE4</accession>
<name>A0A161MRE4_TRIIF</name>
<evidence type="ECO:0000256" key="2">
    <source>
        <dbReference type="ARBA" id="ARBA00004687"/>
    </source>
</evidence>
<comment type="subcellular location">
    <subcellularLocation>
        <location evidence="1 13">Endoplasmic reticulum membrane</location>
        <topology evidence="1 13">Multi-pass membrane protein</topology>
    </subcellularLocation>
</comment>
<keyword evidence="7 13" id="KW-0812">Transmembrane</keyword>
<feature type="transmembrane region" description="Helical" evidence="13">
    <location>
        <begin position="162"/>
        <end position="185"/>
    </location>
</feature>
<feature type="chain" id="PRO_5007824500" description="GPI alpha-1,4-mannosyltransferase I, catalytic subunit" evidence="14">
    <location>
        <begin position="19"/>
        <end position="195"/>
    </location>
</feature>
<feature type="signal peptide" evidence="14">
    <location>
        <begin position="1"/>
        <end position="18"/>
    </location>
</feature>
<evidence type="ECO:0000256" key="11">
    <source>
        <dbReference type="ARBA" id="ARBA00093408"/>
    </source>
</evidence>
<dbReference type="GO" id="GO:0006506">
    <property type="term" value="P:GPI anchor biosynthetic process"/>
    <property type="evidence" value="ECO:0007669"/>
    <property type="project" value="UniProtKB-UniPathway"/>
</dbReference>
<keyword evidence="9 13" id="KW-1133">Transmembrane helix</keyword>
<dbReference type="GO" id="GO:0005789">
    <property type="term" value="C:endoplasmic reticulum membrane"/>
    <property type="evidence" value="ECO:0007669"/>
    <property type="project" value="UniProtKB-SubCell"/>
</dbReference>
<dbReference type="Pfam" id="PF05007">
    <property type="entry name" value="Mannosyl_trans"/>
    <property type="match status" value="1"/>
</dbReference>
<dbReference type="UniPathway" id="UPA00196"/>
<keyword evidence="14" id="KW-0732">Signal</keyword>
<evidence type="ECO:0000256" key="6">
    <source>
        <dbReference type="ARBA" id="ARBA00022679"/>
    </source>
</evidence>
<feature type="transmembrane region" description="Helical" evidence="13">
    <location>
        <begin position="96"/>
        <end position="114"/>
    </location>
</feature>
<dbReference type="GO" id="GO:0051751">
    <property type="term" value="F:alpha-1,4-mannosyltransferase activity"/>
    <property type="evidence" value="ECO:0007669"/>
    <property type="project" value="InterPro"/>
</dbReference>
<keyword evidence="4 13" id="KW-0337">GPI-anchor biosynthesis</keyword>
<evidence type="ECO:0000256" key="4">
    <source>
        <dbReference type="ARBA" id="ARBA00022502"/>
    </source>
</evidence>
<protein>
    <recommendedName>
        <fullName evidence="12 13">GPI alpha-1,4-mannosyltransferase I, catalytic subunit</fullName>
        <ecNumber evidence="13">2.4.1.-</ecNumber>
    </recommendedName>
    <alternativeName>
        <fullName evidence="13">GPI mannosyltransferase I</fullName>
    </alternativeName>
</protein>
<reference evidence="15" key="2">
    <citation type="journal article" date="2017" name="J. Med. Entomol.">
        <title>Transcriptome Analysis of the Triatoma infestans (Hemiptera: Reduviidae) Integument.</title>
        <authorList>
            <person name="Calderon-Fernandez G.M."/>
            <person name="Moriconi D.E."/>
            <person name="Dulbecco A.B."/>
            <person name="Juarez M.P."/>
        </authorList>
    </citation>
    <scope>NUCLEOTIDE SEQUENCE</scope>
    <source>
        <strain evidence="15">Int1</strain>
        <tissue evidence="15">Integument</tissue>
    </source>
</reference>
<proteinExistence type="inferred from homology"/>
<comment type="caution">
    <text evidence="13">Lacks conserved residue(s) required for the propagation of feature annotation.</text>
</comment>
<evidence type="ECO:0000256" key="3">
    <source>
        <dbReference type="ARBA" id="ARBA00011071"/>
    </source>
</evidence>
<evidence type="ECO:0000313" key="15">
    <source>
        <dbReference type="EMBL" id="JAS01519.1"/>
    </source>
</evidence>
<dbReference type="PANTHER" id="PTHR12886:SF0">
    <property type="entry name" value="GPI MANNOSYLTRANSFERASE 1"/>
    <property type="match status" value="1"/>
</dbReference>
<evidence type="ECO:0000256" key="13">
    <source>
        <dbReference type="RuleBase" id="RU365064"/>
    </source>
</evidence>
<dbReference type="GO" id="GO:0004376">
    <property type="term" value="F:GPI mannosyltransferase activity"/>
    <property type="evidence" value="ECO:0007669"/>
    <property type="project" value="InterPro"/>
</dbReference>
<evidence type="ECO:0000256" key="5">
    <source>
        <dbReference type="ARBA" id="ARBA00022676"/>
    </source>
</evidence>
<evidence type="ECO:0000256" key="12">
    <source>
        <dbReference type="ARBA" id="ARBA00093608"/>
    </source>
</evidence>
<keyword evidence="10 13" id="KW-0472">Membrane</keyword>
<comment type="similarity">
    <text evidence="3 13">Belongs to the PIGM family.</text>
</comment>
<evidence type="ECO:0000256" key="7">
    <source>
        <dbReference type="ARBA" id="ARBA00022692"/>
    </source>
</evidence>
<dbReference type="EC" id="2.4.1.-" evidence="13"/>
<keyword evidence="8 13" id="KW-0256">Endoplasmic reticulum</keyword>
<dbReference type="InterPro" id="IPR007704">
    <property type="entry name" value="PIG-M"/>
</dbReference>
<dbReference type="EMBL" id="GEMB01001644">
    <property type="protein sequence ID" value="JAS01519.1"/>
    <property type="molecule type" value="Transcribed_RNA"/>
</dbReference>
<sequence length="195" mass="23063">MRLTLAFSCLASLTCVSGLCYMLFGNEFVHGSLLYHLKRFDIRHNYSVYFYLQYLSYKTGISDMTRYLMFVPQTILLLLLAIAYGSKRTIAFCEMCMAFVLVMFNSVVTCQYFVWYMSLLPLCLKDLNFSKKELFLVSNYWFTSQAAWLLPAYLLEFKSQDYLLYIWIQCLVFFWANIVMLTSLIRNYLPKLKVN</sequence>
<comment type="pathway">
    <text evidence="2 13">Glycolipid biosynthesis; glycosylphosphatidylinositol-anchor biosynthesis.</text>
</comment>
<dbReference type="PANTHER" id="PTHR12886">
    <property type="entry name" value="PIG-M MANNOSYLTRANSFERASE"/>
    <property type="match status" value="1"/>
</dbReference>